<dbReference type="EMBL" id="JXBL01000001">
    <property type="protein sequence ID" value="KIE41403.1"/>
    <property type="molecule type" value="Genomic_DNA"/>
</dbReference>
<evidence type="ECO:0008006" key="3">
    <source>
        <dbReference type="Google" id="ProtNLM"/>
    </source>
</evidence>
<protein>
    <recommendedName>
        <fullName evidence="3">Fe-S oxidoreductase</fullName>
    </recommendedName>
</protein>
<gene>
    <name evidence="1" type="ORF">SE37_01535</name>
</gene>
<evidence type="ECO:0000313" key="2">
    <source>
        <dbReference type="Proteomes" id="UP000031433"/>
    </source>
</evidence>
<accession>A0A0C1TQ34</accession>
<reference evidence="1 2" key="1">
    <citation type="submission" date="2015-01" db="EMBL/GenBank/DDBJ databases">
        <title>Genome sequence of the anaerobic bacterium Geobacter soli GSS01, a dissimilatory Fe(III) reducer from soil.</title>
        <authorList>
            <person name="Yang G."/>
            <person name="Zhou S."/>
        </authorList>
    </citation>
    <scope>NUCLEOTIDE SEQUENCE [LARGE SCALE GENOMIC DNA]</scope>
    <source>
        <strain evidence="1 2">GSS01</strain>
    </source>
</reference>
<comment type="caution">
    <text evidence="1">The sequence shown here is derived from an EMBL/GenBank/DDBJ whole genome shotgun (WGS) entry which is preliminary data.</text>
</comment>
<dbReference type="Proteomes" id="UP000031433">
    <property type="component" value="Unassembled WGS sequence"/>
</dbReference>
<sequence length="231" mass="25045">MVDNVLAILRMGEELADLAAVQFDGVTDPAGIAPATTRIVARAEALLSARPNGGHDVRIACGPGCMTCCIVNVSVLVPEAWTIAAWLRQRLGTGEADRLAERLAAAARAIRWLDDADRIRGAVTCPFLDGRGWCSIHPVRPLMCRALTSIDAAQCRRALESRTSDEDVALECNLFQKYLMEQAYRAVAAALERRGMDSAGRELVGTVARFLNEPRLADEFLAGRLITLPES</sequence>
<dbReference type="Pfam" id="PF03692">
    <property type="entry name" value="CxxCxxCC"/>
    <property type="match status" value="1"/>
</dbReference>
<name>A0A0C1TQ34_9BACT</name>
<dbReference type="AlphaFoldDB" id="A0A0C1TQ34"/>
<evidence type="ECO:0000313" key="1">
    <source>
        <dbReference type="EMBL" id="KIE41403.1"/>
    </source>
</evidence>
<organism evidence="1 2">
    <name type="scientific">Geobacter soli</name>
    <dbReference type="NCBI Taxonomy" id="1510391"/>
    <lineage>
        <taxon>Bacteria</taxon>
        <taxon>Pseudomonadati</taxon>
        <taxon>Thermodesulfobacteriota</taxon>
        <taxon>Desulfuromonadia</taxon>
        <taxon>Geobacterales</taxon>
        <taxon>Geobacteraceae</taxon>
        <taxon>Geobacter</taxon>
    </lineage>
</organism>
<dbReference type="InterPro" id="IPR005358">
    <property type="entry name" value="Puta_zinc/iron-chelating_dom"/>
</dbReference>
<proteinExistence type="predicted"/>
<dbReference type="RefSeq" id="WP_039643121.1">
    <property type="nucleotide sequence ID" value="NZ_JXBL01000001.1"/>
</dbReference>
<keyword evidence="2" id="KW-1185">Reference proteome</keyword>